<dbReference type="Pfam" id="PF03091">
    <property type="entry name" value="CutA1"/>
    <property type="match status" value="1"/>
</dbReference>
<name>A0A2S8FNN3_9BACT</name>
<dbReference type="InterPro" id="IPR011322">
    <property type="entry name" value="N-reg_PII-like_a/b"/>
</dbReference>
<dbReference type="InterPro" id="IPR004323">
    <property type="entry name" value="Ion_tolerance_CutA"/>
</dbReference>
<dbReference type="InterPro" id="IPR015867">
    <property type="entry name" value="N-reg_PII/ATP_PRibTrfase_C"/>
</dbReference>
<gene>
    <name evidence="2" type="ORF">C5Y98_16360</name>
</gene>
<dbReference type="AlphaFoldDB" id="A0A2S8FNN3"/>
<dbReference type="SUPFAM" id="SSF54913">
    <property type="entry name" value="GlnB-like"/>
    <property type="match status" value="1"/>
</dbReference>
<organism evidence="2 3">
    <name type="scientific">Blastopirellula marina</name>
    <dbReference type="NCBI Taxonomy" id="124"/>
    <lineage>
        <taxon>Bacteria</taxon>
        <taxon>Pseudomonadati</taxon>
        <taxon>Planctomycetota</taxon>
        <taxon>Planctomycetia</taxon>
        <taxon>Pirellulales</taxon>
        <taxon>Pirellulaceae</taxon>
        <taxon>Blastopirellula</taxon>
    </lineage>
</organism>
<evidence type="ECO:0008006" key="4">
    <source>
        <dbReference type="Google" id="ProtNLM"/>
    </source>
</evidence>
<sequence length="107" mass="11813">MSQAIVVQTTTGSRADAEQLAEILVQHALAGCVQITGPITSVYRWQGTVQKDEEFLLSIKTIEQAFTPLADLIRKHHSYEVPEIIALPITFGGSDYLAWLAEQITTE</sequence>
<comment type="caution">
    <text evidence="2">The sequence shown here is derived from an EMBL/GenBank/DDBJ whole genome shotgun (WGS) entry which is preliminary data.</text>
</comment>
<dbReference type="PANTHER" id="PTHR23419">
    <property type="entry name" value="DIVALENT CATION TOLERANCE CUTA-RELATED"/>
    <property type="match status" value="1"/>
</dbReference>
<dbReference type="Gene3D" id="3.30.70.120">
    <property type="match status" value="1"/>
</dbReference>
<protein>
    <recommendedName>
        <fullName evidence="4">Divalent-cation tolerance protein CutA</fullName>
    </recommendedName>
</protein>
<dbReference type="GO" id="GO:0005507">
    <property type="term" value="F:copper ion binding"/>
    <property type="evidence" value="ECO:0007669"/>
    <property type="project" value="TreeGrafter"/>
</dbReference>
<evidence type="ECO:0000313" key="3">
    <source>
        <dbReference type="Proteomes" id="UP000239388"/>
    </source>
</evidence>
<reference evidence="2 3" key="1">
    <citation type="submission" date="2018-02" db="EMBL/GenBank/DDBJ databases">
        <title>Comparative genomes isolates from brazilian mangrove.</title>
        <authorList>
            <person name="Araujo J.E."/>
            <person name="Taketani R.G."/>
            <person name="Silva M.C.P."/>
            <person name="Loureco M.V."/>
            <person name="Andreote F.D."/>
        </authorList>
    </citation>
    <scope>NUCLEOTIDE SEQUENCE [LARGE SCALE GENOMIC DNA]</scope>
    <source>
        <strain evidence="2 3">NAP PRIS-MGV</strain>
    </source>
</reference>
<dbReference type="GO" id="GO:0010038">
    <property type="term" value="P:response to metal ion"/>
    <property type="evidence" value="ECO:0007669"/>
    <property type="project" value="InterPro"/>
</dbReference>
<dbReference type="Proteomes" id="UP000239388">
    <property type="component" value="Unassembled WGS sequence"/>
</dbReference>
<accession>A0A2S8FNN3</accession>
<dbReference type="PANTHER" id="PTHR23419:SF8">
    <property type="entry name" value="FI09726P"/>
    <property type="match status" value="1"/>
</dbReference>
<proteinExistence type="inferred from homology"/>
<comment type="similarity">
    <text evidence="1">Belongs to the CutA family.</text>
</comment>
<evidence type="ECO:0000256" key="1">
    <source>
        <dbReference type="ARBA" id="ARBA00010169"/>
    </source>
</evidence>
<dbReference type="OrthoDB" id="37622at2"/>
<dbReference type="RefSeq" id="WP_105355555.1">
    <property type="nucleotide sequence ID" value="NZ_PUIB01000017.1"/>
</dbReference>
<dbReference type="EMBL" id="PUIB01000017">
    <property type="protein sequence ID" value="PQO33801.1"/>
    <property type="molecule type" value="Genomic_DNA"/>
</dbReference>
<evidence type="ECO:0000313" key="2">
    <source>
        <dbReference type="EMBL" id="PQO33801.1"/>
    </source>
</evidence>